<keyword evidence="1" id="KW-1133">Transmembrane helix</keyword>
<evidence type="ECO:0000313" key="2">
    <source>
        <dbReference type="EMBL" id="GAA5100724.1"/>
    </source>
</evidence>
<evidence type="ECO:0000313" key="3">
    <source>
        <dbReference type="Proteomes" id="UP001501525"/>
    </source>
</evidence>
<accession>A0ABP9MVD4</accession>
<keyword evidence="1" id="KW-0472">Membrane</keyword>
<organism evidence="2 3">
    <name type="scientific">Bartonella acomydis</name>
    <dbReference type="NCBI Taxonomy" id="686234"/>
    <lineage>
        <taxon>Bacteria</taxon>
        <taxon>Pseudomonadati</taxon>
        <taxon>Pseudomonadota</taxon>
        <taxon>Alphaproteobacteria</taxon>
        <taxon>Hyphomicrobiales</taxon>
        <taxon>Bartonellaceae</taxon>
        <taxon>Bartonella</taxon>
    </lineage>
</organism>
<reference evidence="3" key="1">
    <citation type="journal article" date="2019" name="Int. J. Syst. Evol. Microbiol.">
        <title>The Global Catalogue of Microorganisms (GCM) 10K type strain sequencing project: providing services to taxonomists for standard genome sequencing and annotation.</title>
        <authorList>
            <consortium name="The Broad Institute Genomics Platform"/>
            <consortium name="The Broad Institute Genome Sequencing Center for Infectious Disease"/>
            <person name="Wu L."/>
            <person name="Ma J."/>
        </authorList>
    </citation>
    <scope>NUCLEOTIDE SEQUENCE [LARGE SCALE GENOMIC DNA]</scope>
    <source>
        <strain evidence="3">JCM 17706</strain>
    </source>
</reference>
<name>A0ABP9MVD4_9HYPH</name>
<feature type="transmembrane region" description="Helical" evidence="1">
    <location>
        <begin position="110"/>
        <end position="138"/>
    </location>
</feature>
<gene>
    <name evidence="2" type="ORF">GCM10023260_12880</name>
</gene>
<sequence>MIIVAPYYSFIKRYKLYVKLKEYKCLMKEQPKRFDDSQNREIKKQILALDPEKDAALDKKWFAFTRKDYSVVFFLSLIIMAFKVHVYITFAREMDHSFHHIGSPEKFEIYGVLFMLIFLISFCICITVPVVLILRALLTAQLKKKIRKLEKLTK</sequence>
<dbReference type="EMBL" id="BAABIY010000040">
    <property type="protein sequence ID" value="GAA5100724.1"/>
    <property type="molecule type" value="Genomic_DNA"/>
</dbReference>
<comment type="caution">
    <text evidence="2">The sequence shown here is derived from an EMBL/GenBank/DDBJ whole genome shotgun (WGS) entry which is preliminary data.</text>
</comment>
<feature type="transmembrane region" description="Helical" evidence="1">
    <location>
        <begin position="69"/>
        <end position="90"/>
    </location>
</feature>
<evidence type="ECO:0000256" key="1">
    <source>
        <dbReference type="SAM" id="Phobius"/>
    </source>
</evidence>
<proteinExistence type="predicted"/>
<keyword evidence="3" id="KW-1185">Reference proteome</keyword>
<dbReference type="Proteomes" id="UP001501525">
    <property type="component" value="Unassembled WGS sequence"/>
</dbReference>
<keyword evidence="1" id="KW-0812">Transmembrane</keyword>
<protein>
    <submittedName>
        <fullName evidence="2">Uncharacterized protein</fullName>
    </submittedName>
</protein>